<keyword evidence="3" id="KW-1185">Reference proteome</keyword>
<organism evidence="2 3">
    <name type="scientific">Alkaliphilus flagellatus</name>
    <dbReference type="NCBI Taxonomy" id="2841507"/>
    <lineage>
        <taxon>Bacteria</taxon>
        <taxon>Bacillati</taxon>
        <taxon>Bacillota</taxon>
        <taxon>Clostridia</taxon>
        <taxon>Peptostreptococcales</taxon>
        <taxon>Natronincolaceae</taxon>
        <taxon>Alkaliphilus</taxon>
    </lineage>
</organism>
<feature type="domain" description="Glycosyltransferase 2-like" evidence="1">
    <location>
        <begin position="249"/>
        <end position="372"/>
    </location>
</feature>
<dbReference type="InterPro" id="IPR001173">
    <property type="entry name" value="Glyco_trans_2-like"/>
</dbReference>
<comment type="caution">
    <text evidence="2">The sequence shown here is derived from an EMBL/GenBank/DDBJ whole genome shotgun (WGS) entry which is preliminary data.</text>
</comment>
<reference evidence="2 3" key="1">
    <citation type="submission" date="2021-06" db="EMBL/GenBank/DDBJ databases">
        <authorList>
            <person name="Sun Q."/>
            <person name="Li D."/>
        </authorList>
    </citation>
    <scope>NUCLEOTIDE SEQUENCE [LARGE SCALE GENOMIC DNA]</scope>
    <source>
        <strain evidence="2 3">MSJ-5</strain>
    </source>
</reference>
<proteinExistence type="predicted"/>
<feature type="domain" description="Glycosyltransferase 2-like" evidence="1">
    <location>
        <begin position="13"/>
        <end position="183"/>
    </location>
</feature>
<dbReference type="RefSeq" id="WP_216414660.1">
    <property type="nucleotide sequence ID" value="NZ_JAHLQK010000001.1"/>
</dbReference>
<dbReference type="PANTHER" id="PTHR22916">
    <property type="entry name" value="GLYCOSYLTRANSFERASE"/>
    <property type="match status" value="1"/>
</dbReference>
<sequence length="450" mass="52630">MASFWDRESGLVSVIIAIYNYEKYICEALDGLKNQTYSNIEIIIIDDCSTDNTKQVISEWIKNNEGVFWDFTYIRLPRNCSQTWALNIGFCVSKGEYIAIHDSDDISHKEKIQKQVEYLDENYNVTVVGTGFKAFTEHINNIVYIPDWLSYSTEKIESNYKNEFKHCVCFGSVLFRANILENIIGCKRFVNIANDVFFINEIIHADYIVSNLKEDLLYVRTHPERATEEYREAMQKIKEESKKVIGKVSVILPIENNKDSIFRSLKDISIQTYLDIEIIIIDDALENSYEEEIRKWYSQYKQENPSFNIKDIIYFRLPTEIGYPWVYNVGSYLSKGEFIAFNTVNSISNNAKLSKQVEFLNNNFMYSVIGTNSTEETPIIKFDDDIEYIYTKEYTPCVNINTIMLRSVVVDHTAGMNKSIDKHEDFEFIHRLINNGYRVQNLKDVLHYEV</sequence>
<name>A0ABS6FY49_9FIRM</name>
<dbReference type="EMBL" id="JAHLQK010000001">
    <property type="protein sequence ID" value="MBU5675160.1"/>
    <property type="molecule type" value="Genomic_DNA"/>
</dbReference>
<dbReference type="Pfam" id="PF00535">
    <property type="entry name" value="Glycos_transf_2"/>
    <property type="match status" value="2"/>
</dbReference>
<evidence type="ECO:0000313" key="3">
    <source>
        <dbReference type="Proteomes" id="UP000779508"/>
    </source>
</evidence>
<protein>
    <submittedName>
        <fullName evidence="2">Glycosyltransferase</fullName>
    </submittedName>
</protein>
<dbReference type="PANTHER" id="PTHR22916:SF3">
    <property type="entry name" value="UDP-GLCNAC:BETAGAL BETA-1,3-N-ACETYLGLUCOSAMINYLTRANSFERASE-LIKE PROTEIN 1"/>
    <property type="match status" value="1"/>
</dbReference>
<accession>A0ABS6FY49</accession>
<dbReference type="Proteomes" id="UP000779508">
    <property type="component" value="Unassembled WGS sequence"/>
</dbReference>
<evidence type="ECO:0000313" key="2">
    <source>
        <dbReference type="EMBL" id="MBU5675160.1"/>
    </source>
</evidence>
<evidence type="ECO:0000259" key="1">
    <source>
        <dbReference type="Pfam" id="PF00535"/>
    </source>
</evidence>
<dbReference type="CDD" id="cd00761">
    <property type="entry name" value="Glyco_tranf_GTA_type"/>
    <property type="match status" value="1"/>
</dbReference>
<gene>
    <name evidence="2" type="ORF">KQI88_01855</name>
</gene>